<dbReference type="PATRIC" id="fig|1273541.4.peg.1613"/>
<dbReference type="GO" id="GO:0016491">
    <property type="term" value="F:oxidoreductase activity"/>
    <property type="evidence" value="ECO:0007669"/>
    <property type="project" value="UniProtKB-KW"/>
</dbReference>
<keyword evidence="7" id="KW-0560">Oxidoreductase</keyword>
<dbReference type="InterPro" id="IPR006656">
    <property type="entry name" value="Mopterin_OxRdtase"/>
</dbReference>
<evidence type="ECO:0000256" key="7">
    <source>
        <dbReference type="ARBA" id="ARBA00023002"/>
    </source>
</evidence>
<evidence type="ECO:0000256" key="1">
    <source>
        <dbReference type="ARBA" id="ARBA00001966"/>
    </source>
</evidence>
<comment type="similarity">
    <text evidence="3">Belongs to the prokaryotic molybdopterin-containing oxidoreductase family.</text>
</comment>
<dbReference type="Gene3D" id="3.40.50.740">
    <property type="match status" value="2"/>
</dbReference>
<evidence type="ECO:0000259" key="10">
    <source>
        <dbReference type="PROSITE" id="PS51669"/>
    </source>
</evidence>
<keyword evidence="9" id="KW-0411">Iron-sulfur</keyword>
<dbReference type="PROSITE" id="PS51318">
    <property type="entry name" value="TAT"/>
    <property type="match status" value="1"/>
</dbReference>
<dbReference type="GO" id="GO:0051539">
    <property type="term" value="F:4 iron, 4 sulfur cluster binding"/>
    <property type="evidence" value="ECO:0007669"/>
    <property type="project" value="UniProtKB-KW"/>
</dbReference>
<keyword evidence="14" id="KW-1185">Reference proteome</keyword>
<organism evidence="11 13">
    <name type="scientific">Pyrodictium delaneyi</name>
    <dbReference type="NCBI Taxonomy" id="1273541"/>
    <lineage>
        <taxon>Archaea</taxon>
        <taxon>Thermoproteota</taxon>
        <taxon>Thermoprotei</taxon>
        <taxon>Desulfurococcales</taxon>
        <taxon>Pyrodictiaceae</taxon>
        <taxon>Pyrodictium</taxon>
    </lineage>
</organism>
<evidence type="ECO:0000256" key="2">
    <source>
        <dbReference type="ARBA" id="ARBA00004196"/>
    </source>
</evidence>
<dbReference type="Pfam" id="PF00384">
    <property type="entry name" value="Molybdopterin"/>
    <property type="match status" value="1"/>
</dbReference>
<accession>A0A0P0N5I7</accession>
<dbReference type="SMART" id="SM00926">
    <property type="entry name" value="Molybdop_Fe4S4"/>
    <property type="match status" value="1"/>
</dbReference>
<dbReference type="SUPFAM" id="SSF50692">
    <property type="entry name" value="ADC-like"/>
    <property type="match status" value="1"/>
</dbReference>
<evidence type="ECO:0000256" key="6">
    <source>
        <dbReference type="ARBA" id="ARBA00022729"/>
    </source>
</evidence>
<comment type="cofactor">
    <cofactor evidence="1">
        <name>[4Fe-4S] cluster</name>
        <dbReference type="ChEBI" id="CHEBI:49883"/>
    </cofactor>
</comment>
<dbReference type="Proteomes" id="UP000196694">
    <property type="component" value="Unassembled WGS sequence"/>
</dbReference>
<reference evidence="11 13" key="1">
    <citation type="submission" date="2015-10" db="EMBL/GenBank/DDBJ databases">
        <title>Complete genome sequence of hyperthermophilic archaeon Pyrodictium delaneyi Su06.</title>
        <authorList>
            <person name="Jung J.-H."/>
            <person name="Lin J."/>
            <person name="Holden J.F."/>
            <person name="Park C.-S."/>
        </authorList>
    </citation>
    <scope>NUCLEOTIDE SEQUENCE [LARGE SCALE GENOMIC DNA]</scope>
    <source>
        <strain evidence="11 13">Su06</strain>
    </source>
</reference>
<keyword evidence="4" id="KW-0004">4Fe-4S</keyword>
<dbReference type="GeneID" id="26099852"/>
<dbReference type="Pfam" id="PF04879">
    <property type="entry name" value="Molybdop_Fe4S4"/>
    <property type="match status" value="1"/>
</dbReference>
<dbReference type="RefSeq" id="WP_082419563.1">
    <property type="nucleotide sequence ID" value="NZ_CP013011.1"/>
</dbReference>
<evidence type="ECO:0000313" key="14">
    <source>
        <dbReference type="Proteomes" id="UP000196694"/>
    </source>
</evidence>
<reference evidence="12 14" key="2">
    <citation type="submission" date="2017-05" db="EMBL/GenBank/DDBJ databases">
        <title>The draft genome of the hyperthermophilic archaeon 'Pyrodictium delaneyi strain Hulk', an iron and nitrate reducer, reveals the capacity for sulfate reduction.</title>
        <authorList>
            <person name="Demey L.M."/>
            <person name="Miller C."/>
            <person name="Manzella M."/>
            <person name="Reguera G."/>
            <person name="Kashefi K."/>
        </authorList>
    </citation>
    <scope>NUCLEOTIDE SEQUENCE [LARGE SCALE GENOMIC DNA]</scope>
    <source>
        <strain evidence="12 14">Hulk</strain>
    </source>
</reference>
<dbReference type="STRING" id="1273541.Pyrde_1511"/>
<evidence type="ECO:0000313" key="11">
    <source>
        <dbReference type="EMBL" id="ALL01554.1"/>
    </source>
</evidence>
<sequence length="1264" mass="144473">MPPQRKSKPDLNRRSFLKATTLMTALAMLPSSARRALGYTPPKEYMLGEIGNKSLYETVEIRGVCTYCSVGCGIIFYKQANKVVYQEGDPDNPLNEGKLCIKGKASIQLFGAHNPLRARTPLIRVNPKPKPEEILEARDSNELMKVLEKYKPVWKPVTWEEAFEYVMKKMREILEANADAVRVYHPYDGKICDSRKGCYFRFGNKYPVMIIAGAKMLNEEAYLIRKISMLIGCNNIDHDARRCHSTTVAGLAGTVGFGAQTQSFPDTQYISVYLILGGNPAEAHPVSMRHVMKGINRGTLTLVVVDPKYGRTASKAHIFAFHRPGTDIPIMYYILHYAFFERNPPVDRLDTFREYAKRFNIDIAEIEEIKDIAKRFTAEEVSRITGVPVEKLREIARLFVENSGVTTGFKRFASIEWAMGLTQHHVGTQNTRLAALVQLVLGNLGFPGGGLNPYRGHSNVQGTTDLCILSHIFPGYIKIPTNSKQIRAYQEWKLKGFPDAFNWRPSMNTCKALGLKCSDCDDNGDNCKLTVNSGALLWAWWFMNWRRYELAMGIFVGTDPEDKPWDENSVVISDLPFNKGYTENNWWMGVLLPDDPRTKKIGGKIEAMWLFGENIAISDADSKITMAALAALKLLVVSDIFITETAWFADVFLPAAFQYEKEGSITNSNRWIQWQHRVVEPPGDARADLWVMYKFWDYMRRSGLVKLPSEEYGKKIERVVVKHPEADTLVELYRRKIEPYMNYGSGRFPWTDYREVDPVLVYKEIDAAVDLYYGQYDWAHDKILAMRRISAPRVPGQPDGLLDSGTLEHPGGKAPLRLFKDWGWSWPRNVRILYNLYTLEKTFGRKDSFTFEPGKWTVGPELDGKTVEITGEAGEMIDAKTKMPRPAFIPGHNFVIGKYYKRAWTCLTEKCSQKTTADIFTGAAYAEDMIRYGKTVGKIVFWKPGGGYEIKTVEELDIRCPMCESFYYDPELILDYGKAVFYKPYFKGTKTINGKTIVYKDWKEWRPVHDKFVKEFTACIGGNPENYKKCVKEFLDKYGEWYAITGPDGKVWAYSIDYPFHFEPVESPSIEMATKYPALAWRRIENLFYIEPPEQMPELYKAVVATYEELKKYAPSDAEVVVVTENRLEEHFHTGIMTRNVPYLAETLPEPFAEIPVELAEKLGIKSGDIVELGNNRNKIYVRALVTHRMPKLRIGNKEVYVINVPWSWGWSGAHNSFDVANTISILVMDIVTTMQETKAFLAWVKKASPDKYTYQAKPRIQVF</sequence>
<proteinExistence type="inferred from homology"/>
<keyword evidence="8" id="KW-0408">Iron</keyword>
<dbReference type="PANTHER" id="PTHR43598">
    <property type="entry name" value="TUNGSTEN-CONTAINING FORMYLMETHANOFURAN DEHYDROGENASE 2 SUBUNIT B"/>
    <property type="match status" value="1"/>
</dbReference>
<evidence type="ECO:0000256" key="8">
    <source>
        <dbReference type="ARBA" id="ARBA00023004"/>
    </source>
</evidence>
<dbReference type="PROSITE" id="PS51669">
    <property type="entry name" value="4FE4S_MOW_BIS_MGD"/>
    <property type="match status" value="1"/>
</dbReference>
<dbReference type="PANTHER" id="PTHR43598:SF5">
    <property type="entry name" value="DMSO REDUCTASE CHAIN A"/>
    <property type="match status" value="1"/>
</dbReference>
<dbReference type="EMBL" id="NCQP01000003">
    <property type="protein sequence ID" value="OWJ54545.1"/>
    <property type="molecule type" value="Genomic_DNA"/>
</dbReference>
<evidence type="ECO:0000256" key="3">
    <source>
        <dbReference type="ARBA" id="ARBA00010312"/>
    </source>
</evidence>
<evidence type="ECO:0000256" key="4">
    <source>
        <dbReference type="ARBA" id="ARBA00022485"/>
    </source>
</evidence>
<dbReference type="SUPFAM" id="SSF53706">
    <property type="entry name" value="Formate dehydrogenase/DMSO reductase, domains 1-3"/>
    <property type="match status" value="1"/>
</dbReference>
<dbReference type="OrthoDB" id="23466at2157"/>
<evidence type="ECO:0000256" key="5">
    <source>
        <dbReference type="ARBA" id="ARBA00022723"/>
    </source>
</evidence>
<protein>
    <submittedName>
        <fullName evidence="11">Formate dehydrogenase alpha subunit</fullName>
    </submittedName>
</protein>
<feature type="domain" description="4Fe-4S Mo/W bis-MGD-type" evidence="10">
    <location>
        <begin position="58"/>
        <end position="114"/>
    </location>
</feature>
<dbReference type="Proteomes" id="UP000058613">
    <property type="component" value="Chromosome"/>
</dbReference>
<dbReference type="Gene3D" id="3.40.228.10">
    <property type="entry name" value="Dimethylsulfoxide Reductase, domain 2"/>
    <property type="match status" value="1"/>
</dbReference>
<dbReference type="InterPro" id="IPR009010">
    <property type="entry name" value="Asp_de-COase-like_dom_sf"/>
</dbReference>
<dbReference type="KEGG" id="pdl:Pyrde_1511"/>
<dbReference type="InterPro" id="IPR006963">
    <property type="entry name" value="Mopterin_OxRdtase_4Fe-4S_dom"/>
</dbReference>
<evidence type="ECO:0000313" key="13">
    <source>
        <dbReference type="Proteomes" id="UP000058613"/>
    </source>
</evidence>
<keyword evidence="5" id="KW-0479">Metal-binding</keyword>
<dbReference type="Gene3D" id="2.40.40.20">
    <property type="match status" value="1"/>
</dbReference>
<comment type="subcellular location">
    <subcellularLocation>
        <location evidence="2">Cell envelope</location>
    </subcellularLocation>
</comment>
<dbReference type="GO" id="GO:0043546">
    <property type="term" value="F:molybdopterin cofactor binding"/>
    <property type="evidence" value="ECO:0007669"/>
    <property type="project" value="InterPro"/>
</dbReference>
<evidence type="ECO:0000256" key="9">
    <source>
        <dbReference type="ARBA" id="ARBA00023014"/>
    </source>
</evidence>
<name>A0A0P0N5I7_9CREN</name>
<dbReference type="Gene3D" id="2.20.25.90">
    <property type="entry name" value="ADC-like domains"/>
    <property type="match status" value="1"/>
</dbReference>
<keyword evidence="6" id="KW-0732">Signal</keyword>
<dbReference type="Pfam" id="PF01568">
    <property type="entry name" value="Molydop_binding"/>
    <property type="match status" value="1"/>
</dbReference>
<evidence type="ECO:0000313" key="12">
    <source>
        <dbReference type="EMBL" id="OWJ54545.1"/>
    </source>
</evidence>
<dbReference type="AlphaFoldDB" id="A0A0P0N5I7"/>
<dbReference type="GO" id="GO:0046872">
    <property type="term" value="F:metal ion binding"/>
    <property type="evidence" value="ECO:0007669"/>
    <property type="project" value="UniProtKB-KW"/>
</dbReference>
<gene>
    <name evidence="12" type="ORF">Pdsh_05810</name>
    <name evidence="11" type="ORF">Pyrde_1511</name>
</gene>
<dbReference type="EMBL" id="CP013011">
    <property type="protein sequence ID" value="ALL01554.1"/>
    <property type="molecule type" value="Genomic_DNA"/>
</dbReference>
<dbReference type="InterPro" id="IPR006657">
    <property type="entry name" value="MoPterin_dinucl-bd_dom"/>
</dbReference>
<dbReference type="InterPro" id="IPR006311">
    <property type="entry name" value="TAT_signal"/>
</dbReference>